<accession>A0ABD1YRY5</accession>
<reference evidence="2 3" key="1">
    <citation type="submission" date="2024-09" db="EMBL/GenBank/DDBJ databases">
        <title>Chromosome-scale assembly of Riccia fluitans.</title>
        <authorList>
            <person name="Paukszto L."/>
            <person name="Sawicki J."/>
            <person name="Karawczyk K."/>
            <person name="Piernik-Szablinska J."/>
            <person name="Szczecinska M."/>
            <person name="Mazdziarz M."/>
        </authorList>
    </citation>
    <scope>NUCLEOTIDE SEQUENCE [LARGE SCALE GENOMIC DNA]</scope>
    <source>
        <strain evidence="2">Rf_01</strain>
        <tissue evidence="2">Aerial parts of the thallus</tissue>
    </source>
</reference>
<proteinExistence type="predicted"/>
<keyword evidence="3" id="KW-1185">Reference proteome</keyword>
<protein>
    <submittedName>
        <fullName evidence="2">Uncharacterized protein</fullName>
    </submittedName>
</protein>
<dbReference type="Proteomes" id="UP001605036">
    <property type="component" value="Unassembled WGS sequence"/>
</dbReference>
<evidence type="ECO:0000313" key="3">
    <source>
        <dbReference type="Proteomes" id="UP001605036"/>
    </source>
</evidence>
<feature type="compositionally biased region" description="Basic and acidic residues" evidence="1">
    <location>
        <begin position="56"/>
        <end position="67"/>
    </location>
</feature>
<dbReference type="AlphaFoldDB" id="A0ABD1YRY5"/>
<sequence length="67" mass="7662">MHVEVRGKWGGNRWQRGVNLSDERAKPGTIEEDDQLGSTQACEQDRKKMTKRISHHTSEAAKVDSRE</sequence>
<feature type="region of interest" description="Disordered" evidence="1">
    <location>
        <begin position="1"/>
        <end position="67"/>
    </location>
</feature>
<dbReference type="EMBL" id="JBHFFA010000003">
    <property type="protein sequence ID" value="KAL2632484.1"/>
    <property type="molecule type" value="Genomic_DNA"/>
</dbReference>
<organism evidence="2 3">
    <name type="scientific">Riccia fluitans</name>
    <dbReference type="NCBI Taxonomy" id="41844"/>
    <lineage>
        <taxon>Eukaryota</taxon>
        <taxon>Viridiplantae</taxon>
        <taxon>Streptophyta</taxon>
        <taxon>Embryophyta</taxon>
        <taxon>Marchantiophyta</taxon>
        <taxon>Marchantiopsida</taxon>
        <taxon>Marchantiidae</taxon>
        <taxon>Marchantiales</taxon>
        <taxon>Ricciaceae</taxon>
        <taxon>Riccia</taxon>
    </lineage>
</organism>
<evidence type="ECO:0000256" key="1">
    <source>
        <dbReference type="SAM" id="MobiDB-lite"/>
    </source>
</evidence>
<comment type="caution">
    <text evidence="2">The sequence shown here is derived from an EMBL/GenBank/DDBJ whole genome shotgun (WGS) entry which is preliminary data.</text>
</comment>
<evidence type="ECO:0000313" key="2">
    <source>
        <dbReference type="EMBL" id="KAL2632484.1"/>
    </source>
</evidence>
<gene>
    <name evidence="2" type="ORF">R1flu_003963</name>
</gene>
<name>A0ABD1YRY5_9MARC</name>